<keyword evidence="1" id="KW-1133">Transmembrane helix</keyword>
<keyword evidence="1" id="KW-0472">Membrane</keyword>
<keyword evidence="1" id="KW-0812">Transmembrane</keyword>
<dbReference type="HOGENOM" id="CLU_2937495_0_0_10"/>
<dbReference type="AlphaFoldDB" id="F3QRV8"/>
<evidence type="ECO:0000313" key="2">
    <source>
        <dbReference type="EMBL" id="EGG55821.1"/>
    </source>
</evidence>
<protein>
    <submittedName>
        <fullName evidence="2">Uncharacterized protein</fullName>
    </submittedName>
</protein>
<dbReference type="Proteomes" id="UP000005546">
    <property type="component" value="Unassembled WGS sequence"/>
</dbReference>
<name>F3QRV8_9BACT</name>
<dbReference type="EMBL" id="AFBR01000023">
    <property type="protein sequence ID" value="EGG55821.1"/>
    <property type="molecule type" value="Genomic_DNA"/>
</dbReference>
<proteinExistence type="predicted"/>
<sequence>MYNLEEYNKEVFVILIAPFYICENLQLCQRYLSYLDFVFCFIQVTMNLFMCMSLKMDMKR</sequence>
<organism evidence="2 3">
    <name type="scientific">Paraprevotella xylaniphila YIT 11841</name>
    <dbReference type="NCBI Taxonomy" id="762982"/>
    <lineage>
        <taxon>Bacteria</taxon>
        <taxon>Pseudomonadati</taxon>
        <taxon>Bacteroidota</taxon>
        <taxon>Bacteroidia</taxon>
        <taxon>Bacteroidales</taxon>
        <taxon>Prevotellaceae</taxon>
        <taxon>Paraprevotella</taxon>
    </lineage>
</organism>
<evidence type="ECO:0000313" key="3">
    <source>
        <dbReference type="Proteomes" id="UP000005546"/>
    </source>
</evidence>
<evidence type="ECO:0000256" key="1">
    <source>
        <dbReference type="SAM" id="Phobius"/>
    </source>
</evidence>
<reference evidence="2 3" key="1">
    <citation type="submission" date="2011-02" db="EMBL/GenBank/DDBJ databases">
        <authorList>
            <person name="Weinstock G."/>
            <person name="Sodergren E."/>
            <person name="Clifton S."/>
            <person name="Fulton L."/>
            <person name="Fulton B."/>
            <person name="Courtney L."/>
            <person name="Fronick C."/>
            <person name="Harrison M."/>
            <person name="Strong C."/>
            <person name="Farmer C."/>
            <person name="Delahaunty K."/>
            <person name="Markovic C."/>
            <person name="Hall O."/>
            <person name="Minx P."/>
            <person name="Tomlinson C."/>
            <person name="Mitreva M."/>
            <person name="Hou S."/>
            <person name="Chen J."/>
            <person name="Wollam A."/>
            <person name="Pepin K.H."/>
            <person name="Johnson M."/>
            <person name="Bhonagiri V."/>
            <person name="Zhang X."/>
            <person name="Suruliraj S."/>
            <person name="Warren W."/>
            <person name="Chinwalla A."/>
            <person name="Mardis E.R."/>
            <person name="Wilson R.K."/>
        </authorList>
    </citation>
    <scope>NUCLEOTIDE SEQUENCE [LARGE SCALE GENOMIC DNA]</scope>
    <source>
        <strain evidence="2 3">YIT 11841</strain>
    </source>
</reference>
<dbReference type="STRING" id="762982.HMPREF9442_00874"/>
<gene>
    <name evidence="2" type="ORF">HMPREF9442_00874</name>
</gene>
<comment type="caution">
    <text evidence="2">The sequence shown here is derived from an EMBL/GenBank/DDBJ whole genome shotgun (WGS) entry which is preliminary data.</text>
</comment>
<keyword evidence="3" id="KW-1185">Reference proteome</keyword>
<feature type="transmembrane region" description="Helical" evidence="1">
    <location>
        <begin position="34"/>
        <end position="54"/>
    </location>
</feature>
<accession>F3QRV8</accession>